<feature type="domain" description="Glycosyl transferase family 28 C-terminal" evidence="5">
    <location>
        <begin position="214"/>
        <end position="363"/>
    </location>
</feature>
<keyword evidence="4 7" id="KW-0808">Transferase</keyword>
<protein>
    <submittedName>
        <fullName evidence="7">Putative UDP-glucuronosyltransferase</fullName>
    </submittedName>
</protein>
<proteinExistence type="inferred from homology"/>
<dbReference type="Pfam" id="PF06925">
    <property type="entry name" value="MGDG_synth"/>
    <property type="match status" value="1"/>
</dbReference>
<dbReference type="Gene3D" id="3.40.50.2000">
    <property type="entry name" value="Glycogen Phosphorylase B"/>
    <property type="match status" value="1"/>
</dbReference>
<dbReference type="InterPro" id="IPR050519">
    <property type="entry name" value="Glycosyltransf_28_UgtP"/>
</dbReference>
<keyword evidence="8" id="KW-1185">Reference proteome</keyword>
<dbReference type="InterPro" id="IPR009695">
    <property type="entry name" value="Diacylglyc_glucosyltr_N"/>
</dbReference>
<evidence type="ECO:0000259" key="5">
    <source>
        <dbReference type="Pfam" id="PF04101"/>
    </source>
</evidence>
<dbReference type="SUPFAM" id="SSF53756">
    <property type="entry name" value="UDP-Glycosyltransferase/glycogen phosphorylase"/>
    <property type="match status" value="1"/>
</dbReference>
<evidence type="ECO:0000313" key="8">
    <source>
        <dbReference type="Proteomes" id="UP000049855"/>
    </source>
</evidence>
<comment type="similarity">
    <text evidence="2">Belongs to the glycosyltransferase 28 family.</text>
</comment>
<dbReference type="AlphaFoldDB" id="A0A0U1L0T2"/>
<gene>
    <name evidence="7" type="ORF">SpAn4DRAFT_3399</name>
</gene>
<evidence type="ECO:0000256" key="4">
    <source>
        <dbReference type="ARBA" id="ARBA00022679"/>
    </source>
</evidence>
<accession>A0A0U1L0T2</accession>
<sequence length="387" mass="42745">MSSTNKPAKILLVSASVGDGHTQAALAIKAAIENHAPATVQVVDFMAGENSYLNTLVKDVYLKLIDIFPDMYDLLYRFSQMPLPGSKVQSLMAISMKRSMLTLINTHRPDVIICTHPFPCGAAAYLKRTHRITHPLIGVITDFAIHRFWRYNETDMYFVATPELKQKLATQGISLPRIHATGIPVSPKFSYIPEQAELTILRQQLGFSNNQPILLIMGGGLGLGDLEQAVLALDALLLPFNLVVVAGRNANLRRKLLTKTYSCAHPLKVFGYTRHVPELMSVADLLITKPGALTISEALSMRLPQLLYQAIPGHEEENAAYLTRKGAAHWAHNSQTLATTVNKLLTNPAQLDYMREMAALIAHPTASQTIATTLWQELFQTDTALSR</sequence>
<evidence type="ECO:0000256" key="2">
    <source>
        <dbReference type="ARBA" id="ARBA00006962"/>
    </source>
</evidence>
<dbReference type="GO" id="GO:0016758">
    <property type="term" value="F:hexosyltransferase activity"/>
    <property type="evidence" value="ECO:0007669"/>
    <property type="project" value="InterPro"/>
</dbReference>
<evidence type="ECO:0000256" key="1">
    <source>
        <dbReference type="ARBA" id="ARBA00004370"/>
    </source>
</evidence>
<dbReference type="EMBL" id="CTRP01000011">
    <property type="protein sequence ID" value="CQR72939.1"/>
    <property type="molecule type" value="Genomic_DNA"/>
</dbReference>
<dbReference type="InterPro" id="IPR007235">
    <property type="entry name" value="Glyco_trans_28_C"/>
</dbReference>
<reference evidence="8" key="1">
    <citation type="submission" date="2015-03" db="EMBL/GenBank/DDBJ databases">
        <authorList>
            <person name="Nijsse Bart"/>
        </authorList>
    </citation>
    <scope>NUCLEOTIDE SEQUENCE [LARGE SCALE GENOMIC DNA]</scope>
</reference>
<dbReference type="GO" id="GO:0009247">
    <property type="term" value="P:glycolipid biosynthetic process"/>
    <property type="evidence" value="ECO:0007669"/>
    <property type="project" value="InterPro"/>
</dbReference>
<evidence type="ECO:0000259" key="6">
    <source>
        <dbReference type="Pfam" id="PF06925"/>
    </source>
</evidence>
<dbReference type="PANTHER" id="PTHR43025">
    <property type="entry name" value="MONOGALACTOSYLDIACYLGLYCEROL SYNTHASE"/>
    <property type="match status" value="1"/>
</dbReference>
<name>A0A0U1L0T2_9FIRM</name>
<feature type="domain" description="Diacylglycerol glucosyltransferase N-terminal" evidence="6">
    <location>
        <begin position="21"/>
        <end position="185"/>
    </location>
</feature>
<dbReference type="PANTHER" id="PTHR43025:SF3">
    <property type="entry name" value="MONOGALACTOSYLDIACYLGLYCEROL SYNTHASE 1, CHLOROPLASTIC"/>
    <property type="match status" value="1"/>
</dbReference>
<evidence type="ECO:0000256" key="3">
    <source>
        <dbReference type="ARBA" id="ARBA00022676"/>
    </source>
</evidence>
<keyword evidence="3" id="KW-0328">Glycosyltransferase</keyword>
<dbReference type="GO" id="GO:0016020">
    <property type="term" value="C:membrane"/>
    <property type="evidence" value="ECO:0007669"/>
    <property type="project" value="UniProtKB-SubCell"/>
</dbReference>
<dbReference type="Pfam" id="PF04101">
    <property type="entry name" value="Glyco_tran_28_C"/>
    <property type="match status" value="1"/>
</dbReference>
<dbReference type="Proteomes" id="UP000049855">
    <property type="component" value="Unassembled WGS sequence"/>
</dbReference>
<dbReference type="RefSeq" id="WP_021168620.1">
    <property type="nucleotide sequence ID" value="NZ_CTRP01000011.1"/>
</dbReference>
<organism evidence="7 8">
    <name type="scientific">Sporomusa ovata</name>
    <dbReference type="NCBI Taxonomy" id="2378"/>
    <lineage>
        <taxon>Bacteria</taxon>
        <taxon>Bacillati</taxon>
        <taxon>Bacillota</taxon>
        <taxon>Negativicutes</taxon>
        <taxon>Selenomonadales</taxon>
        <taxon>Sporomusaceae</taxon>
        <taxon>Sporomusa</taxon>
    </lineage>
</organism>
<evidence type="ECO:0000313" key="7">
    <source>
        <dbReference type="EMBL" id="CQR72939.1"/>
    </source>
</evidence>
<comment type="subcellular location">
    <subcellularLocation>
        <location evidence="1">Membrane</location>
    </subcellularLocation>
</comment>